<evidence type="ECO:0000256" key="3">
    <source>
        <dbReference type="ARBA" id="ARBA00022801"/>
    </source>
</evidence>
<evidence type="ECO:0000256" key="2">
    <source>
        <dbReference type="ARBA" id="ARBA00011901"/>
    </source>
</evidence>
<dbReference type="Proteomes" id="UP000030185">
    <property type="component" value="Unassembled WGS sequence"/>
</dbReference>
<evidence type="ECO:0000256" key="1">
    <source>
        <dbReference type="ARBA" id="ARBA00001561"/>
    </source>
</evidence>
<accession>A0A098L869</accession>
<keyword evidence="6" id="KW-1185">Reference proteome</keyword>
<dbReference type="AlphaFoldDB" id="A0A098L869"/>
<keyword evidence="3" id="KW-0378">Hydrolase</keyword>
<sequence>MLTSFTPVEVKQYKLRTVVIDAGHGGKDPGCLGKNSHEAEITLATALELGRIIKENLPDVKVIYTRTKNEFVELHDRAGIANRNNADLFISIHCNSGPKHVFGTETYTMGLHTTEDNLEVAKRENSVILKESNYKKNYQGFDPSSPQAHILFSVYQNAFIENSLRFAQKVEKQFSTRIGRTSRGVKQAGLVVLWKSAMPSVLIEIGFLTNPAEEKFLKNKTSQVYMASGIYRALKEYKSELESMNK</sequence>
<dbReference type="GO" id="GO:0009253">
    <property type="term" value="P:peptidoglycan catabolic process"/>
    <property type="evidence" value="ECO:0007669"/>
    <property type="project" value="InterPro"/>
</dbReference>
<dbReference type="GO" id="GO:0030288">
    <property type="term" value="C:outer membrane-bounded periplasmic space"/>
    <property type="evidence" value="ECO:0007669"/>
    <property type="project" value="TreeGrafter"/>
</dbReference>
<dbReference type="InterPro" id="IPR002508">
    <property type="entry name" value="MurNAc-LAA_cat"/>
</dbReference>
<dbReference type="eggNOG" id="COG0860">
    <property type="taxonomic scope" value="Bacteria"/>
</dbReference>
<dbReference type="InterPro" id="IPR050695">
    <property type="entry name" value="N-acetylmuramoyl_amidase_3"/>
</dbReference>
<dbReference type="GO" id="GO:0008745">
    <property type="term" value="F:N-acetylmuramoyl-L-alanine amidase activity"/>
    <property type="evidence" value="ECO:0007669"/>
    <property type="project" value="UniProtKB-EC"/>
</dbReference>
<feature type="domain" description="MurNAc-LAA" evidence="4">
    <location>
        <begin position="78"/>
        <end position="235"/>
    </location>
</feature>
<dbReference type="PANTHER" id="PTHR30404:SF0">
    <property type="entry name" value="N-ACETYLMURAMOYL-L-ALANINE AMIDASE AMIC"/>
    <property type="match status" value="1"/>
</dbReference>
<comment type="caution">
    <text evidence="5">The sequence shown here is derived from an EMBL/GenBank/DDBJ whole genome shotgun (WGS) entry which is preliminary data.</text>
</comment>
<dbReference type="SUPFAM" id="SSF53187">
    <property type="entry name" value="Zn-dependent exopeptidases"/>
    <property type="match status" value="1"/>
</dbReference>
<name>A0A098L869_9BACT</name>
<evidence type="ECO:0000259" key="4">
    <source>
        <dbReference type="SMART" id="SM00646"/>
    </source>
</evidence>
<dbReference type="SMART" id="SM00646">
    <property type="entry name" value="Ami_3"/>
    <property type="match status" value="1"/>
</dbReference>
<dbReference type="Gene3D" id="3.40.630.40">
    <property type="entry name" value="Zn-dependent exopeptidases"/>
    <property type="match status" value="1"/>
</dbReference>
<dbReference type="EMBL" id="BBLT01000001">
    <property type="protein sequence ID" value="GAL82795.1"/>
    <property type="molecule type" value="Genomic_DNA"/>
</dbReference>
<dbReference type="Pfam" id="PF01520">
    <property type="entry name" value="Amidase_3"/>
    <property type="match status" value="1"/>
</dbReference>
<evidence type="ECO:0000313" key="6">
    <source>
        <dbReference type="Proteomes" id="UP000030185"/>
    </source>
</evidence>
<reference evidence="5 6" key="1">
    <citation type="submission" date="2014-09" db="EMBL/GenBank/DDBJ databases">
        <title>Sporocytophaga myxococcoides PG-01 genome sequencing.</title>
        <authorList>
            <person name="Liu L."/>
            <person name="Gao P.J."/>
            <person name="Chen G.J."/>
            <person name="Wang L.S."/>
        </authorList>
    </citation>
    <scope>NUCLEOTIDE SEQUENCE [LARGE SCALE GENOMIC DNA]</scope>
    <source>
        <strain evidence="5 6">PG-01</strain>
    </source>
</reference>
<evidence type="ECO:0000313" key="5">
    <source>
        <dbReference type="EMBL" id="GAL82795.1"/>
    </source>
</evidence>
<dbReference type="STRING" id="153721.MYP_21"/>
<protein>
    <recommendedName>
        <fullName evidence="2">N-acetylmuramoyl-L-alanine amidase</fullName>
        <ecNumber evidence="2">3.5.1.28</ecNumber>
    </recommendedName>
</protein>
<dbReference type="CDD" id="cd02696">
    <property type="entry name" value="MurNAc-LAA"/>
    <property type="match status" value="1"/>
</dbReference>
<proteinExistence type="predicted"/>
<gene>
    <name evidence="5" type="ORF">MYP_21</name>
</gene>
<dbReference type="EC" id="3.5.1.28" evidence="2"/>
<dbReference type="PANTHER" id="PTHR30404">
    <property type="entry name" value="N-ACETYLMURAMOYL-L-ALANINE AMIDASE"/>
    <property type="match status" value="1"/>
</dbReference>
<organism evidence="5 6">
    <name type="scientific">Sporocytophaga myxococcoides</name>
    <dbReference type="NCBI Taxonomy" id="153721"/>
    <lineage>
        <taxon>Bacteria</taxon>
        <taxon>Pseudomonadati</taxon>
        <taxon>Bacteroidota</taxon>
        <taxon>Cytophagia</taxon>
        <taxon>Cytophagales</taxon>
        <taxon>Cytophagaceae</taxon>
        <taxon>Sporocytophaga</taxon>
    </lineage>
</organism>
<dbReference type="FunFam" id="3.40.630.40:FF:000005">
    <property type="entry name" value="N-acetylmuramoyl-L-alanine amidase (AmiA)"/>
    <property type="match status" value="1"/>
</dbReference>
<comment type="catalytic activity">
    <reaction evidence="1">
        <text>Hydrolyzes the link between N-acetylmuramoyl residues and L-amino acid residues in certain cell-wall glycopeptides.</text>
        <dbReference type="EC" id="3.5.1.28"/>
    </reaction>
</comment>